<keyword evidence="2" id="KW-0547">Nucleotide-binding</keyword>
<evidence type="ECO:0000313" key="8">
    <source>
        <dbReference type="EMBL" id="CAG9318241.1"/>
    </source>
</evidence>
<name>A0AAU9J1L8_9CILI</name>
<feature type="region of interest" description="Disordered" evidence="7">
    <location>
        <begin position="610"/>
        <end position="630"/>
    </location>
</feature>
<dbReference type="GO" id="GO:0000226">
    <property type="term" value="P:microtubule cytoskeleton organization"/>
    <property type="evidence" value="ECO:0007669"/>
    <property type="project" value="TreeGrafter"/>
</dbReference>
<accession>A0AAU9J1L8</accession>
<comment type="caution">
    <text evidence="8">The sequence shown here is derived from an EMBL/GenBank/DDBJ whole genome shotgun (WGS) entry which is preliminary data.</text>
</comment>
<dbReference type="GO" id="GO:0036064">
    <property type="term" value="C:ciliary basal body"/>
    <property type="evidence" value="ECO:0007669"/>
    <property type="project" value="TreeGrafter"/>
</dbReference>
<dbReference type="SUPFAM" id="SSF56059">
    <property type="entry name" value="Glutathione synthetase ATP-binding domain-like"/>
    <property type="match status" value="1"/>
</dbReference>
<dbReference type="EMBL" id="CAJZBQ010000020">
    <property type="protein sequence ID" value="CAG9318241.1"/>
    <property type="molecule type" value="Genomic_DNA"/>
</dbReference>
<evidence type="ECO:0000256" key="6">
    <source>
        <dbReference type="SAM" id="Coils"/>
    </source>
</evidence>
<sequence length="839" mass="96454">MSFSGSVRTPTNSKRASSNGDFTFVTVAPKGNFNDNPVIRRLKIMQDSEKKSWKGIDIEAIGKPGNGISNTKELSGFLKYYEGKCTKVLNELSKEEDTRPILLTFSPVSENQLVKEGPIPNIYSKGNFLQQRELLYRVYKTDARLVRSVLEISGLSPTDSHDWNILWLGSSGQPYLYEGLNEYQKINHFPNSYEITRKDRMHINLSAMIEKYGIEDFDFIPETYLLPDDFNSFYSQFQKDKHAKWIHKPCNSSQGKGIYLVESLSDIPADEPCVVSRYIQNPLLINQLKFDIRIYVLVTCFEPLRIYMFKEGLARFASEPYTPDSKGNKYVHLTNYSVNKKNEKFIQNQDWKQDDYGHKWSVSALCKHLEAAGVDIDLLWSKIYDLIIKTIMSIETTVVDSVKQLAVHRNNCFDLLGFDILIDSELKPWLLEVNLSPSLATDSPLDLFIKGNLVADTLNLVGLRMFDRKKESANKIRSRIRARQNQLAQSRNKNNIRASSPVSRKKEFSMSQSFKNILKETLEEYERRGNFVRIYPSKGCSVYDHYFTTLRPVNRTLYNYLFEELLSQKSDDQLPPPEIKRPTSSSMMSPIKSHFKSAHKPRSANISVDHSLMPESSFEEEETKSKEQLKVLSSNSDLKANPLPSKKEGRLIITGDDILIEYVSRIMHAIKAINEENLKPYWKKNIDNFISHQVWHSEPKKSENMWERLEERLQVMKTRKKQINNNVEDLESQKHSVLRGLSASQIEKMLLSSSKNAAHEIVSCLFDQEGKGVLTGIIKWLATSAANPQARYFKEKRNRKFDDTDQQTAEESTPQKSSRMSPTSSSSILNSFSSRSRKT</sequence>
<evidence type="ECO:0000256" key="2">
    <source>
        <dbReference type="ARBA" id="ARBA00022741"/>
    </source>
</evidence>
<dbReference type="Proteomes" id="UP001162131">
    <property type="component" value="Unassembled WGS sequence"/>
</dbReference>
<dbReference type="GO" id="GO:0005524">
    <property type="term" value="F:ATP binding"/>
    <property type="evidence" value="ECO:0007669"/>
    <property type="project" value="UniProtKB-KW"/>
</dbReference>
<dbReference type="PANTHER" id="PTHR12241:SF145">
    <property type="entry name" value="TUBULIN POLYGLUTAMYLASE TTLL5"/>
    <property type="match status" value="1"/>
</dbReference>
<dbReference type="Gene3D" id="3.30.470.20">
    <property type="entry name" value="ATP-grasp fold, B domain"/>
    <property type="match status" value="1"/>
</dbReference>
<evidence type="ECO:0000256" key="7">
    <source>
        <dbReference type="SAM" id="MobiDB-lite"/>
    </source>
</evidence>
<evidence type="ECO:0000256" key="5">
    <source>
        <dbReference type="ARBA" id="ARBA00049274"/>
    </source>
</evidence>
<evidence type="ECO:0000313" key="9">
    <source>
        <dbReference type="Proteomes" id="UP001162131"/>
    </source>
</evidence>
<feature type="compositionally biased region" description="Low complexity" evidence="7">
    <location>
        <begin position="817"/>
        <end position="839"/>
    </location>
</feature>
<dbReference type="Pfam" id="PF03133">
    <property type="entry name" value="TTL"/>
    <property type="match status" value="1"/>
</dbReference>
<keyword evidence="3" id="KW-0067">ATP-binding</keyword>
<evidence type="ECO:0000256" key="1">
    <source>
        <dbReference type="ARBA" id="ARBA00022598"/>
    </source>
</evidence>
<evidence type="ECO:0000256" key="4">
    <source>
        <dbReference type="ARBA" id="ARBA00041448"/>
    </source>
</evidence>
<dbReference type="InterPro" id="IPR004344">
    <property type="entry name" value="TTL/TTLL_fam"/>
</dbReference>
<keyword evidence="6" id="KW-0175">Coiled coil</keyword>
<feature type="region of interest" description="Disordered" evidence="7">
    <location>
        <begin position="571"/>
        <end position="590"/>
    </location>
</feature>
<keyword evidence="9" id="KW-1185">Reference proteome</keyword>
<dbReference type="AlphaFoldDB" id="A0AAU9J1L8"/>
<gene>
    <name evidence="8" type="ORF">BSTOLATCC_MIC20719</name>
</gene>
<feature type="region of interest" description="Disordered" evidence="7">
    <location>
        <begin position="793"/>
        <end position="839"/>
    </location>
</feature>
<protein>
    <recommendedName>
        <fullName evidence="4">Tubulin--tyrosine ligase-like protein 5</fullName>
    </recommendedName>
</protein>
<feature type="compositionally biased region" description="Polar residues" evidence="7">
    <location>
        <begin position="806"/>
        <end position="816"/>
    </location>
</feature>
<evidence type="ECO:0000256" key="3">
    <source>
        <dbReference type="ARBA" id="ARBA00022840"/>
    </source>
</evidence>
<feature type="coiled-coil region" evidence="6">
    <location>
        <begin position="706"/>
        <end position="733"/>
    </location>
</feature>
<reference evidence="8" key="1">
    <citation type="submission" date="2021-09" db="EMBL/GenBank/DDBJ databases">
        <authorList>
            <consortium name="AG Swart"/>
            <person name="Singh M."/>
            <person name="Singh A."/>
            <person name="Seah K."/>
            <person name="Emmerich C."/>
        </authorList>
    </citation>
    <scope>NUCLEOTIDE SEQUENCE</scope>
    <source>
        <strain evidence="8">ATCC30299</strain>
    </source>
</reference>
<dbReference type="PANTHER" id="PTHR12241">
    <property type="entry name" value="TUBULIN POLYGLUTAMYLASE"/>
    <property type="match status" value="1"/>
</dbReference>
<dbReference type="PROSITE" id="PS51221">
    <property type="entry name" value="TTL"/>
    <property type="match status" value="1"/>
</dbReference>
<proteinExistence type="predicted"/>
<keyword evidence="1" id="KW-0436">Ligase</keyword>
<feature type="compositionally biased region" description="Basic and acidic residues" evidence="7">
    <location>
        <begin position="793"/>
        <end position="803"/>
    </location>
</feature>
<dbReference type="GO" id="GO:0070740">
    <property type="term" value="F:tubulin-glutamic acid ligase activity"/>
    <property type="evidence" value="ECO:0007669"/>
    <property type="project" value="TreeGrafter"/>
</dbReference>
<dbReference type="GO" id="GO:0015631">
    <property type="term" value="F:tubulin binding"/>
    <property type="evidence" value="ECO:0007669"/>
    <property type="project" value="TreeGrafter"/>
</dbReference>
<organism evidence="8 9">
    <name type="scientific">Blepharisma stoltei</name>
    <dbReference type="NCBI Taxonomy" id="1481888"/>
    <lineage>
        <taxon>Eukaryota</taxon>
        <taxon>Sar</taxon>
        <taxon>Alveolata</taxon>
        <taxon>Ciliophora</taxon>
        <taxon>Postciliodesmatophora</taxon>
        <taxon>Heterotrichea</taxon>
        <taxon>Heterotrichida</taxon>
        <taxon>Blepharismidae</taxon>
        <taxon>Blepharisma</taxon>
    </lineage>
</organism>
<comment type="catalytic activity">
    <reaction evidence="5">
        <text>L-glutamyl-[protein] + L-glutamate + ATP = gamma-L-glutamyl-L-glutamyl-[protein] + ADP + phosphate + H(+)</text>
        <dbReference type="Rhea" id="RHEA:60144"/>
        <dbReference type="Rhea" id="RHEA-COMP:10208"/>
        <dbReference type="Rhea" id="RHEA-COMP:15517"/>
        <dbReference type="ChEBI" id="CHEBI:15378"/>
        <dbReference type="ChEBI" id="CHEBI:29973"/>
        <dbReference type="ChEBI" id="CHEBI:29985"/>
        <dbReference type="ChEBI" id="CHEBI:30616"/>
        <dbReference type="ChEBI" id="CHEBI:43474"/>
        <dbReference type="ChEBI" id="CHEBI:143622"/>
        <dbReference type="ChEBI" id="CHEBI:456216"/>
    </reaction>
    <physiologicalReaction direction="left-to-right" evidence="5">
        <dbReference type="Rhea" id="RHEA:60145"/>
    </physiologicalReaction>
</comment>